<dbReference type="Pfam" id="PF02836">
    <property type="entry name" value="Glyco_hydro_2_C"/>
    <property type="match status" value="1"/>
</dbReference>
<dbReference type="RefSeq" id="WP_254953689.1">
    <property type="nucleotide sequence ID" value="NZ_JANDWY010000034.1"/>
</dbReference>
<dbReference type="SUPFAM" id="SSF49303">
    <property type="entry name" value="beta-Galactosidase/glucuronidase domain"/>
    <property type="match status" value="2"/>
</dbReference>
<dbReference type="GO" id="GO:0009341">
    <property type="term" value="C:beta-galactosidase complex"/>
    <property type="evidence" value="ECO:0007669"/>
    <property type="project" value="InterPro"/>
</dbReference>
<dbReference type="InterPro" id="IPR023230">
    <property type="entry name" value="Glyco_hydro_2_CS"/>
</dbReference>
<feature type="signal peptide" evidence="11">
    <location>
        <begin position="1"/>
        <end position="20"/>
    </location>
</feature>
<dbReference type="Proteomes" id="UP001205531">
    <property type="component" value="Unassembled WGS sequence"/>
</dbReference>
<dbReference type="GO" id="GO:0004565">
    <property type="term" value="F:beta-galactosidase activity"/>
    <property type="evidence" value="ECO:0007669"/>
    <property type="project" value="UniProtKB-EC"/>
</dbReference>
<dbReference type="Pfam" id="PF00703">
    <property type="entry name" value="Glyco_hydro_2"/>
    <property type="match status" value="1"/>
</dbReference>
<evidence type="ECO:0000256" key="5">
    <source>
        <dbReference type="ARBA" id="ARBA00012756"/>
    </source>
</evidence>
<dbReference type="InterPro" id="IPR011013">
    <property type="entry name" value="Gal_mutarotase_sf_dom"/>
</dbReference>
<dbReference type="Pfam" id="PF02837">
    <property type="entry name" value="Glyco_hydro_2_N"/>
    <property type="match status" value="1"/>
</dbReference>
<evidence type="ECO:0000256" key="2">
    <source>
        <dbReference type="ARBA" id="ARBA00001913"/>
    </source>
</evidence>
<dbReference type="InterPro" id="IPR050347">
    <property type="entry name" value="Bact_Beta-galactosidase"/>
</dbReference>
<dbReference type="Pfam" id="PF16353">
    <property type="entry name" value="LacZ_4"/>
    <property type="match status" value="1"/>
</dbReference>
<dbReference type="InterPro" id="IPR006101">
    <property type="entry name" value="Glyco_hydro_2"/>
</dbReference>
<sequence>MNKRLFVTLSMAGLAMVAFGARKPKAAIKSSVKTVAIQQPTFTEWHDLQVNEINRLPLHTMHFAYDPNDFPGTGAEYLDKKKSMNYLSLEGTWKFNWVANADERPTDFYKTDLDDSKWNNIQMPGNWEMLGYGQPEYVNVGFGWRGHFDQEPPAVPTKDNHVGSYRREINIPANWNGKRVIAHFGSVTSNIYLYVNGKFAGYAEDSKVAAEFDITPFLKKGKNLIAFQTFRWCDGSWCEDQDFWRLSGPARENYLYARSKDHRLLDVRVETDLKNNYKDGYLNITAKVQGNTLAYFGLYDPDGKEVIVTGTDNVKNGVAKYQLRVKNVRKWSAETPNLYTLVVSPIQNGGMYLPYEIVQVKVGFRKVEIKNKQFLVNGQPVLLKGANRHEIDPDEGYNLSEQRMIQDIMMMKRMNINAVRTCHYPDDPRWYDLCDKYGLYVVAEANQESHGFQYGDDAAAKKPEFAKQIMERNQHNVSMFYNHPSIVTWSMGNETVMGDNFLQAYKWIKSQDKTRPVQYEQARRGEGTDIFCPMYYPVAASEKYAKDPNSPMPLIQCEYNHTMGNSGGNLSDYWNLIRKYPILQGGFDWDFVDQALHRNIVKPMSILPYKMNNEELRKIEYCYGGDYNKYDPSDNNFNCNGIIGPDRQMNPHAYEVAYQYQNIWAKMVNAETGEVSVHNENFFRDLSNYALAWSLEEDGVETQNGTIADLDVPAQQTKNFTIPYDKSKIKGKEVFLNIDFRLKEAEPLLTAGQVMAYAQLPVVTKQACSGDCSKMLAQGHGKKKMKLAAKKNNVVAVTTPNLTFKIDRSTGLISEYAYNGKSLLGEGGTLKPNFWRAPTDNDMGAGLQKKFQAWKNPQMNLKNIDVKKDKKTNSVTILTSFDMPEVQGQMDITYVVFANTGAVKVTEDFKATEGAKVSDMFRFGMLMQMPYTMEKSNYYGRGPIENYSDRKDCMRIGVYTDDADNQYFPYIRPQESGTKSDIRWWKQTDATGLGLQVKSCTPFYASAIHFDTEELDDGDDKEQRHSFDLKKSKFTNLFLDSAHMGVGGENSWGAWPLEKYRVHYGNKTFTFTLIPQGK</sequence>
<comment type="similarity">
    <text evidence="3 10">Belongs to the glycosyl hydrolase 2 family.</text>
</comment>
<dbReference type="InterPro" id="IPR036156">
    <property type="entry name" value="Beta-gal/glucu_dom_sf"/>
</dbReference>
<dbReference type="EC" id="3.2.1.23" evidence="5 10"/>
<evidence type="ECO:0000256" key="11">
    <source>
        <dbReference type="SAM" id="SignalP"/>
    </source>
</evidence>
<dbReference type="PANTHER" id="PTHR46323:SF2">
    <property type="entry name" value="BETA-GALACTOSIDASE"/>
    <property type="match status" value="1"/>
</dbReference>
<comment type="subunit">
    <text evidence="4">Monomer.</text>
</comment>
<evidence type="ECO:0000256" key="4">
    <source>
        <dbReference type="ARBA" id="ARBA00011245"/>
    </source>
</evidence>
<dbReference type="InterPro" id="IPR006104">
    <property type="entry name" value="Glyco_hydro_2_N"/>
</dbReference>
<comment type="catalytic activity">
    <reaction evidence="1 10">
        <text>Hydrolysis of terminal non-reducing beta-D-galactose residues in beta-D-galactosides.</text>
        <dbReference type="EC" id="3.2.1.23"/>
    </reaction>
</comment>
<organism evidence="13 14">
    <name type="scientific">Segatella copri</name>
    <dbReference type="NCBI Taxonomy" id="165179"/>
    <lineage>
        <taxon>Bacteria</taxon>
        <taxon>Pseudomonadati</taxon>
        <taxon>Bacteroidota</taxon>
        <taxon>Bacteroidia</taxon>
        <taxon>Bacteroidales</taxon>
        <taxon>Prevotellaceae</taxon>
        <taxon>Segatella</taxon>
    </lineage>
</organism>
<evidence type="ECO:0000256" key="7">
    <source>
        <dbReference type="ARBA" id="ARBA00022837"/>
    </source>
</evidence>
<dbReference type="InterPro" id="IPR006102">
    <property type="entry name" value="Ig-like_GH2"/>
</dbReference>
<evidence type="ECO:0000259" key="12">
    <source>
        <dbReference type="SMART" id="SM01038"/>
    </source>
</evidence>
<dbReference type="Gene3D" id="3.20.20.80">
    <property type="entry name" value="Glycosidases"/>
    <property type="match status" value="1"/>
</dbReference>
<dbReference type="SMART" id="SM01038">
    <property type="entry name" value="Bgal_small_N"/>
    <property type="match status" value="1"/>
</dbReference>
<evidence type="ECO:0000256" key="3">
    <source>
        <dbReference type="ARBA" id="ARBA00007401"/>
    </source>
</evidence>
<keyword evidence="11" id="KW-0732">Signal</keyword>
<dbReference type="Gene3D" id="2.60.40.10">
    <property type="entry name" value="Immunoglobulins"/>
    <property type="match status" value="2"/>
</dbReference>
<dbReference type="InterPro" id="IPR013783">
    <property type="entry name" value="Ig-like_fold"/>
</dbReference>
<dbReference type="InterPro" id="IPR032312">
    <property type="entry name" value="LacZ_4"/>
</dbReference>
<dbReference type="SUPFAM" id="SSF74650">
    <property type="entry name" value="Galactose mutarotase-like"/>
    <property type="match status" value="1"/>
</dbReference>
<dbReference type="GO" id="GO:0030246">
    <property type="term" value="F:carbohydrate binding"/>
    <property type="evidence" value="ECO:0007669"/>
    <property type="project" value="InterPro"/>
</dbReference>
<keyword evidence="6 10" id="KW-0378">Hydrolase</keyword>
<feature type="domain" description="Beta galactosidase small chain/" evidence="12">
    <location>
        <begin position="796"/>
        <end position="1074"/>
    </location>
</feature>
<dbReference type="InterPro" id="IPR014718">
    <property type="entry name" value="GH-type_carb-bd"/>
</dbReference>
<comment type="cofactor">
    <cofactor evidence="2">
        <name>Ca(2+)</name>
        <dbReference type="ChEBI" id="CHEBI:29108"/>
    </cofactor>
</comment>
<evidence type="ECO:0000313" key="13">
    <source>
        <dbReference type="EMBL" id="MCP9565496.1"/>
    </source>
</evidence>
<evidence type="ECO:0000256" key="1">
    <source>
        <dbReference type="ARBA" id="ARBA00001412"/>
    </source>
</evidence>
<feature type="chain" id="PRO_5043857069" description="Beta-galactosidase" evidence="11">
    <location>
        <begin position="21"/>
        <end position="1078"/>
    </location>
</feature>
<name>A0AAW5IMG9_9BACT</name>
<protein>
    <recommendedName>
        <fullName evidence="5 10">Beta-galactosidase</fullName>
        <ecNumber evidence="5 10">3.2.1.23</ecNumber>
    </recommendedName>
    <alternativeName>
        <fullName evidence="9 10">Lactase</fullName>
    </alternativeName>
</protein>
<dbReference type="SUPFAM" id="SSF51445">
    <property type="entry name" value="(Trans)glycosidases"/>
    <property type="match status" value="1"/>
</dbReference>
<evidence type="ECO:0000256" key="10">
    <source>
        <dbReference type="RuleBase" id="RU361154"/>
    </source>
</evidence>
<evidence type="ECO:0000313" key="14">
    <source>
        <dbReference type="Proteomes" id="UP001205531"/>
    </source>
</evidence>
<proteinExistence type="inferred from homology"/>
<dbReference type="Gene3D" id="2.70.98.10">
    <property type="match status" value="1"/>
</dbReference>
<comment type="caution">
    <text evidence="13">The sequence shown here is derived from an EMBL/GenBank/DDBJ whole genome shotgun (WGS) entry which is preliminary data.</text>
</comment>
<dbReference type="PANTHER" id="PTHR46323">
    <property type="entry name" value="BETA-GALACTOSIDASE"/>
    <property type="match status" value="1"/>
</dbReference>
<evidence type="ECO:0000256" key="9">
    <source>
        <dbReference type="ARBA" id="ARBA00032230"/>
    </source>
</evidence>
<dbReference type="InterPro" id="IPR004199">
    <property type="entry name" value="B-gal_small/dom_5"/>
</dbReference>
<dbReference type="PRINTS" id="PR00132">
    <property type="entry name" value="GLHYDRLASE2"/>
</dbReference>
<dbReference type="InterPro" id="IPR006103">
    <property type="entry name" value="Glyco_hydro_2_cat"/>
</dbReference>
<dbReference type="GO" id="GO:0005990">
    <property type="term" value="P:lactose catabolic process"/>
    <property type="evidence" value="ECO:0007669"/>
    <property type="project" value="TreeGrafter"/>
</dbReference>
<dbReference type="PROSITE" id="PS00719">
    <property type="entry name" value="GLYCOSYL_HYDROL_F2_1"/>
    <property type="match status" value="1"/>
</dbReference>
<dbReference type="InterPro" id="IPR008979">
    <property type="entry name" value="Galactose-bd-like_sf"/>
</dbReference>
<reference evidence="13" key="1">
    <citation type="submission" date="2022-07" db="EMBL/GenBank/DDBJ databases">
        <title>Prevotella copri.</title>
        <authorList>
            <person name="Yang C."/>
        </authorList>
    </citation>
    <scope>NUCLEOTIDE SEQUENCE</scope>
    <source>
        <strain evidence="13">HF2107</strain>
    </source>
</reference>
<dbReference type="AlphaFoldDB" id="A0AAW5IMG9"/>
<dbReference type="EMBL" id="JANDWZ010000037">
    <property type="protein sequence ID" value="MCP9565496.1"/>
    <property type="molecule type" value="Genomic_DNA"/>
</dbReference>
<dbReference type="Pfam" id="PF02929">
    <property type="entry name" value="Bgal_small_N"/>
    <property type="match status" value="1"/>
</dbReference>
<accession>A0AAW5IMG9</accession>
<gene>
    <name evidence="13" type="ORF">NNC64_13225</name>
</gene>
<keyword evidence="7" id="KW-0106">Calcium</keyword>
<keyword evidence="8 10" id="KW-0326">Glycosidase</keyword>
<dbReference type="SUPFAM" id="SSF49785">
    <property type="entry name" value="Galactose-binding domain-like"/>
    <property type="match status" value="1"/>
</dbReference>
<dbReference type="InterPro" id="IPR017853">
    <property type="entry name" value="GH"/>
</dbReference>
<evidence type="ECO:0000256" key="6">
    <source>
        <dbReference type="ARBA" id="ARBA00022801"/>
    </source>
</evidence>
<evidence type="ECO:0000256" key="8">
    <source>
        <dbReference type="ARBA" id="ARBA00023295"/>
    </source>
</evidence>
<dbReference type="Gene3D" id="2.60.120.260">
    <property type="entry name" value="Galactose-binding domain-like"/>
    <property type="match status" value="1"/>
</dbReference>